<organism evidence="2">
    <name type="scientific">Paramoeba aestuarina</name>
    <dbReference type="NCBI Taxonomy" id="180227"/>
    <lineage>
        <taxon>Eukaryota</taxon>
        <taxon>Amoebozoa</taxon>
        <taxon>Discosea</taxon>
        <taxon>Flabellinia</taxon>
        <taxon>Dactylopodida</taxon>
        <taxon>Paramoebidae</taxon>
        <taxon>Paramoeba</taxon>
    </lineage>
</organism>
<dbReference type="Pfam" id="PF13524">
    <property type="entry name" value="Glyco_trans_1_2"/>
    <property type="match status" value="1"/>
</dbReference>
<name>A0A7S4KZQ1_9EUKA</name>
<accession>A0A7S4KZQ1</accession>
<evidence type="ECO:0000259" key="1">
    <source>
        <dbReference type="Pfam" id="PF13524"/>
    </source>
</evidence>
<proteinExistence type="predicted"/>
<feature type="domain" description="Spore protein YkvP/CgeB glycosyl transferase-like" evidence="1">
    <location>
        <begin position="69"/>
        <end position="172"/>
    </location>
</feature>
<evidence type="ECO:0000313" key="2">
    <source>
        <dbReference type="EMBL" id="CAE2310545.1"/>
    </source>
</evidence>
<protein>
    <recommendedName>
        <fullName evidence="1">Spore protein YkvP/CgeB glycosyl transferase-like domain-containing protein</fullName>
    </recommendedName>
</protein>
<dbReference type="AlphaFoldDB" id="A0A7S4KZQ1"/>
<dbReference type="InterPro" id="IPR055259">
    <property type="entry name" value="YkvP/CgeB_Glyco_trans-like"/>
</dbReference>
<sequence length="208" mass="23407">MSEELKKPHTRTLDICCLHGPRWNGRPVAAQPGMGMREYIKATLKTFFSKNKQYSVQIGAVSPTGTVGRNTFNSVYISTMANCKIIVTANPKSEGDYRLMETLSSGAMVMEDDMLFPPPGLKDEFNIVFYNTSTLIPKLTYYLEHQEIAREIGKEGTKEAFTHHLPPHLISRVLTTVANSLANQPPPDTAVLIEPNTNYNLTNRYRRQ</sequence>
<gene>
    <name evidence="2" type="ORF">NAES01612_LOCUS13661</name>
</gene>
<reference evidence="2" key="1">
    <citation type="submission" date="2021-01" db="EMBL/GenBank/DDBJ databases">
        <authorList>
            <person name="Corre E."/>
            <person name="Pelletier E."/>
            <person name="Niang G."/>
            <person name="Scheremetjew M."/>
            <person name="Finn R."/>
            <person name="Kale V."/>
            <person name="Holt S."/>
            <person name="Cochrane G."/>
            <person name="Meng A."/>
            <person name="Brown T."/>
            <person name="Cohen L."/>
        </authorList>
    </citation>
    <scope>NUCLEOTIDE SEQUENCE</scope>
    <source>
        <strain evidence="2">SoJaBio B1-5/56/2</strain>
    </source>
</reference>
<dbReference type="EMBL" id="HBKR01020995">
    <property type="protein sequence ID" value="CAE2310545.1"/>
    <property type="molecule type" value="Transcribed_RNA"/>
</dbReference>